<evidence type="ECO:0000256" key="2">
    <source>
        <dbReference type="SAM" id="MobiDB-lite"/>
    </source>
</evidence>
<gene>
    <name evidence="3" type="ORF">SCF082_LOCUS31931</name>
</gene>
<feature type="region of interest" description="Disordered" evidence="2">
    <location>
        <begin position="1"/>
        <end position="30"/>
    </location>
</feature>
<keyword evidence="4" id="KW-1185">Reference proteome</keyword>
<organism evidence="3 4">
    <name type="scientific">Durusdinium trenchii</name>
    <dbReference type="NCBI Taxonomy" id="1381693"/>
    <lineage>
        <taxon>Eukaryota</taxon>
        <taxon>Sar</taxon>
        <taxon>Alveolata</taxon>
        <taxon>Dinophyceae</taxon>
        <taxon>Suessiales</taxon>
        <taxon>Symbiodiniaceae</taxon>
        <taxon>Durusdinium</taxon>
    </lineage>
</organism>
<sequence>MSVETKVSQNGNGGAQSMATKGEEPDAGLVDRQTAVKEELGRRASIKLATKEVENEAQRLEIERQAEVVRSELQRRWSIKEADKLADEELERIKLMETASEVMTDLVRRANQHFADSVAEEERARRIAIDQEMDEEENQERRANQKQADEMEDAEKKRREVLGLPTGEAAFEKLSWIANEVVRAINKRDVLKGEDEERERRILEEVKHNVILDLQSAVHLKQVKADEEDERARRVAIDRQLEVNADVESHANRLASRELEFAEQQRRVMAAEDHPFGVESESRTRINEGIRSAVSKRESFRAMDEEQAQQVWKKRFDLVIERAASELSRMQSRKAFDDEKAEQEARDMFSDRVLAELGEHAHLVQILKEVKATQEELSASMKDTLERRQASPALGDLLTDIERRGNQLMADRLMELERERRGIEDRKFDVNRMLERKVSQKGIAKAVQEEQAFETHRLRFGDSILRQMQENARLKSSLDQVEQTRSEHVADMPATLKRRQSDPSLDDLLVEIQRLGQKQEAVTAMESERERRGIVERNWDVLSQLQRKVSQQNISKAVLEEYARTNHGLNLNRTLEQLQFEDRRKIVDRLTAEEQERRSALFREMDPLKAVDIPHSLLVEDIERQGNRRLAELSMELERERRNLIATGGVVRDQLVRKVSQRNVKREVDSEKFQRVVQRRAARVFEELERRANQSKAAEQSKAEQNARVANMANELTRRDNDKALQALLEDLERHANRNDVLRDMELEREERVFRERLSWVIQDLQRHLNRLKAVNEAEEERIERVSMEKSRAVLEELERFHNALEVDRAASAEQEQRVRDSDIERNRRADFLEFYDVLEDVERRSNQVWADRAADFERDARLTQRTFMDVLGEMRTKESPRAASDAMDAERVMRTAKNAFLAVNTEFERRVNCMVNDKAANQERLRRVAEIGNIKESLLVHDLSAVHEEMLRRSSWRVSKGSFKAERSREHTIDLATAVHEELLRKASLKQVDEAIALERCRIADVELKQALHLEMFRTMNKKKIDEDVEIERADRVANAATTAIKFASVARTFQGEIPAAADNVQSRIVERLAKGRRREAARKDEHLSKLGKKTSSSFLEDQHRRVVGSLELDRDELFNRLSNQHLVEMLSDQEKARRIAQAVQEDLTCEIERRVGQMQAAHAVDVERFAQLSALEEDKEQEEEERRFRREWASFLMEEERKRRAFEEKIGIANALPRPDHLVAILKSDAKKYGFDIVESQGDQESEWSQLSANLCVSPRMVSIDKSEHKDKMSQVQFFLEQQRKRMESKEHDLREQMVRFQNRRKATRAAELERFERVQKSKLGECLDQLNRAASTKQAKLMADLEQDRRLLEDAYKKRLLTADSSN</sequence>
<comment type="caution">
    <text evidence="3">The sequence shown here is derived from an EMBL/GenBank/DDBJ whole genome shotgun (WGS) entry which is preliminary data.</text>
</comment>
<evidence type="ECO:0000313" key="4">
    <source>
        <dbReference type="Proteomes" id="UP001642464"/>
    </source>
</evidence>
<dbReference type="Proteomes" id="UP001642464">
    <property type="component" value="Unassembled WGS sequence"/>
</dbReference>
<keyword evidence="1" id="KW-0175">Coiled coil</keyword>
<feature type="coiled-coil region" evidence="1">
    <location>
        <begin position="695"/>
        <end position="796"/>
    </location>
</feature>
<evidence type="ECO:0000313" key="3">
    <source>
        <dbReference type="EMBL" id="CAK9060721.1"/>
    </source>
</evidence>
<proteinExistence type="predicted"/>
<evidence type="ECO:0000256" key="1">
    <source>
        <dbReference type="SAM" id="Coils"/>
    </source>
</evidence>
<feature type="region of interest" description="Disordered" evidence="2">
    <location>
        <begin position="129"/>
        <end position="156"/>
    </location>
</feature>
<feature type="compositionally biased region" description="Basic and acidic residues" evidence="2">
    <location>
        <begin position="139"/>
        <end position="156"/>
    </location>
</feature>
<reference evidence="3 4" key="1">
    <citation type="submission" date="2024-02" db="EMBL/GenBank/DDBJ databases">
        <authorList>
            <person name="Chen Y."/>
            <person name="Shah S."/>
            <person name="Dougan E. K."/>
            <person name="Thang M."/>
            <person name="Chan C."/>
        </authorList>
    </citation>
    <scope>NUCLEOTIDE SEQUENCE [LARGE SCALE GENOMIC DNA]</scope>
</reference>
<accession>A0ABP0NAI4</accession>
<protein>
    <submittedName>
        <fullName evidence="3">Uncharacterized protein</fullName>
    </submittedName>
</protein>
<dbReference type="EMBL" id="CAXAMM010027380">
    <property type="protein sequence ID" value="CAK9060721.1"/>
    <property type="molecule type" value="Genomic_DNA"/>
</dbReference>
<feature type="coiled-coil region" evidence="1">
    <location>
        <begin position="367"/>
        <end position="426"/>
    </location>
</feature>
<name>A0ABP0NAI4_9DINO</name>
<feature type="compositionally biased region" description="Polar residues" evidence="2">
    <location>
        <begin position="1"/>
        <end position="19"/>
    </location>
</feature>